<name>A0A1B6GP82_9HEMI</name>
<protein>
    <submittedName>
        <fullName evidence="1">Uncharacterized protein</fullName>
    </submittedName>
</protein>
<gene>
    <name evidence="1" type="ORF">g.2311</name>
</gene>
<accession>A0A1B6GP82</accession>
<feature type="non-terminal residue" evidence="1">
    <location>
        <position position="136"/>
    </location>
</feature>
<evidence type="ECO:0000313" key="1">
    <source>
        <dbReference type="EMBL" id="JAS64246.1"/>
    </source>
</evidence>
<proteinExistence type="predicted"/>
<sequence length="136" mass="15553">YDTIVSVLEVCSRIKTTEEKLFDLYRNDVAEAGSGKEQFNHHVKYNGYLEKLLQLLKVDLGKAVLPSMIPKTVEDGGPSFLNLEPEKIASSFNWSSEHLNYFKKLRNETISLWKTLEENMSYETVEESNSVSSNDN</sequence>
<feature type="non-terminal residue" evidence="1">
    <location>
        <position position="1"/>
    </location>
</feature>
<dbReference type="EMBL" id="GECZ01005523">
    <property type="protein sequence ID" value="JAS64246.1"/>
    <property type="molecule type" value="Transcribed_RNA"/>
</dbReference>
<dbReference type="AlphaFoldDB" id="A0A1B6GP82"/>
<reference evidence="1" key="1">
    <citation type="submission" date="2015-11" db="EMBL/GenBank/DDBJ databases">
        <title>De novo transcriptome assembly of four potential Pierce s Disease insect vectors from Arizona vineyards.</title>
        <authorList>
            <person name="Tassone E.E."/>
        </authorList>
    </citation>
    <scope>NUCLEOTIDE SEQUENCE</scope>
</reference>
<organism evidence="1">
    <name type="scientific">Cuerna arida</name>
    <dbReference type="NCBI Taxonomy" id="1464854"/>
    <lineage>
        <taxon>Eukaryota</taxon>
        <taxon>Metazoa</taxon>
        <taxon>Ecdysozoa</taxon>
        <taxon>Arthropoda</taxon>
        <taxon>Hexapoda</taxon>
        <taxon>Insecta</taxon>
        <taxon>Pterygota</taxon>
        <taxon>Neoptera</taxon>
        <taxon>Paraneoptera</taxon>
        <taxon>Hemiptera</taxon>
        <taxon>Auchenorrhyncha</taxon>
        <taxon>Membracoidea</taxon>
        <taxon>Cicadellidae</taxon>
        <taxon>Cicadellinae</taxon>
        <taxon>Proconiini</taxon>
        <taxon>Cuerna</taxon>
    </lineage>
</organism>